<keyword evidence="3" id="KW-0963">Cytoplasm</keyword>
<dbReference type="Bgee" id="ENSMODG00000044977">
    <property type="expression patterns" value="Expressed in lung and 18 other cell types or tissues"/>
</dbReference>
<dbReference type="Gene3D" id="3.40.50.300">
    <property type="entry name" value="P-loop containing nucleotide triphosphate hydrolases"/>
    <property type="match status" value="1"/>
</dbReference>
<evidence type="ECO:0000256" key="6">
    <source>
        <dbReference type="SAM" id="MobiDB-lite"/>
    </source>
</evidence>
<protein>
    <recommendedName>
        <fullName evidence="5">Sulfotransferase</fullName>
        <ecNumber evidence="5">2.8.2.-</ecNumber>
    </recommendedName>
</protein>
<dbReference type="InParanoid" id="A0A5F8GIB2"/>
<evidence type="ECO:0000256" key="5">
    <source>
        <dbReference type="RuleBase" id="RU361155"/>
    </source>
</evidence>
<evidence type="ECO:0000256" key="2">
    <source>
        <dbReference type="ARBA" id="ARBA00005771"/>
    </source>
</evidence>
<dbReference type="GeneTree" id="ENSGT00940000159269"/>
<feature type="region of interest" description="Disordered" evidence="6">
    <location>
        <begin position="323"/>
        <end position="382"/>
    </location>
</feature>
<dbReference type="AlphaFoldDB" id="A0A5F8GIB2"/>
<evidence type="ECO:0000313" key="8">
    <source>
        <dbReference type="Ensembl" id="ENSMODP00000047204.1"/>
    </source>
</evidence>
<evidence type="ECO:0000256" key="3">
    <source>
        <dbReference type="ARBA" id="ARBA00022490"/>
    </source>
</evidence>
<accession>A0A5F8GIB2</accession>
<dbReference type="Pfam" id="PF00685">
    <property type="entry name" value="Sulfotransfer_1"/>
    <property type="match status" value="1"/>
</dbReference>
<comment type="subcellular location">
    <subcellularLocation>
        <location evidence="1">Cytoplasm</location>
    </subcellularLocation>
</comment>
<dbReference type="FunFam" id="3.40.50.300:FF:000433">
    <property type="entry name" value="Estrogen sulfotransferase"/>
    <property type="match status" value="1"/>
</dbReference>
<dbReference type="OMA" id="DPYEKNI"/>
<dbReference type="FunCoup" id="A0A5F8GIB2">
    <property type="interactions" value="657"/>
</dbReference>
<proteinExistence type="inferred from homology"/>
<sequence length="382" mass="43097">MTGAYFKYKGINFPAGLYEPETLSYVEKDFKVKNDDIFIVTYPKSGRTNSWPFPGNLLSFALSPLLPLSISLDPLKFFFSPRYPPPQSFPPGTTWMIEILSLILKNGDPSWARSVPNWERAPWCETVQGLWQIMQMPSPRLISSHLPIQLFPRNFFNSKAKVIYISRNPRDVLVSFYHYSKIAGHLKDPENPDQFFQDFLDGKIQFGSWFDHIKGWMRMEGKDNFLFTTYEELQKDLRGSVQRISEFLGCPLKEKVLDSVVENSTFRAMKENPMSNYTLLPRVLLDHEQGAFLRKGQGAAGRRRGTEARAGRRSADPLLVAGWGSRGHRTARGKRGFGRAPPPGARQGLGGGPNWGSEGGAGPNCAPSREQECAGTEEPFHC</sequence>
<dbReference type="InterPro" id="IPR000863">
    <property type="entry name" value="Sulfotransferase_dom"/>
</dbReference>
<dbReference type="SUPFAM" id="SSF52540">
    <property type="entry name" value="P-loop containing nucleoside triphosphate hydrolases"/>
    <property type="match status" value="2"/>
</dbReference>
<keyword evidence="4 5" id="KW-0808">Transferase</keyword>
<reference evidence="8" key="1">
    <citation type="journal article" date="2007" name="Nature">
        <title>Genome of the marsupial Monodelphis domestica reveals innovation in non-coding sequences.</title>
        <authorList>
            <person name="Mikkelsen T.S."/>
            <person name="Wakefield M.J."/>
            <person name="Aken B."/>
            <person name="Amemiya C.T."/>
            <person name="Chang J.L."/>
            <person name="Duke S."/>
            <person name="Garber M."/>
            <person name="Gentles A.J."/>
            <person name="Goodstadt L."/>
            <person name="Heger A."/>
            <person name="Jurka J."/>
            <person name="Kamal M."/>
            <person name="Mauceli E."/>
            <person name="Searle S.M."/>
            <person name="Sharpe T."/>
            <person name="Baker M.L."/>
            <person name="Batzer M.A."/>
            <person name="Benos P.V."/>
            <person name="Belov K."/>
            <person name="Clamp M."/>
            <person name="Cook A."/>
            <person name="Cuff J."/>
            <person name="Das R."/>
            <person name="Davidow L."/>
            <person name="Deakin J.E."/>
            <person name="Fazzari M.J."/>
            <person name="Glass J.L."/>
            <person name="Grabherr M."/>
            <person name="Greally J.M."/>
            <person name="Gu W."/>
            <person name="Hore T.A."/>
            <person name="Huttley G.A."/>
            <person name="Kleber M."/>
            <person name="Jirtle R.L."/>
            <person name="Koina E."/>
            <person name="Lee J.T."/>
            <person name="Mahony S."/>
            <person name="Marra M.A."/>
            <person name="Miller R.D."/>
            <person name="Nicholls R.D."/>
            <person name="Oda M."/>
            <person name="Papenfuss A.T."/>
            <person name="Parra Z.E."/>
            <person name="Pollock D.D."/>
            <person name="Ray D.A."/>
            <person name="Schein J.E."/>
            <person name="Speed T.P."/>
            <person name="Thompson K."/>
            <person name="VandeBerg J.L."/>
            <person name="Wade C.M."/>
            <person name="Walker J.A."/>
            <person name="Waters P.D."/>
            <person name="Webber C."/>
            <person name="Weidman J.R."/>
            <person name="Xie X."/>
            <person name="Zody M.C."/>
            <person name="Baldwin J."/>
            <person name="Abdouelleil A."/>
            <person name="Abdulkadir J."/>
            <person name="Abebe A."/>
            <person name="Abera B."/>
            <person name="Abreu J."/>
            <person name="Acer S.C."/>
            <person name="Aftuck L."/>
            <person name="Alexander A."/>
            <person name="An P."/>
            <person name="Anderson E."/>
            <person name="Anderson S."/>
            <person name="Arachi H."/>
            <person name="Azer M."/>
            <person name="Bachantsang P."/>
            <person name="Barry A."/>
            <person name="Bayul T."/>
            <person name="Berlin A."/>
            <person name="Bessette D."/>
            <person name="Bloom T."/>
            <person name="Bloom T."/>
            <person name="Boguslavskiy L."/>
            <person name="Bonnet C."/>
            <person name="Boukhgalter B."/>
            <person name="Bourzgui I."/>
            <person name="Brown A."/>
            <person name="Cahill P."/>
            <person name="Channer S."/>
            <person name="Cheshatsang Y."/>
            <person name="Chuda L."/>
            <person name="Citroen M."/>
            <person name="Collymore A."/>
            <person name="Cooke P."/>
            <person name="Costello M."/>
            <person name="D'Aco K."/>
            <person name="Daza R."/>
            <person name="De Haan G."/>
            <person name="DeGray S."/>
            <person name="DeMaso C."/>
            <person name="Dhargay N."/>
            <person name="Dooley K."/>
            <person name="Dooley E."/>
            <person name="Doricent M."/>
            <person name="Dorje P."/>
            <person name="Dorjee K."/>
            <person name="Dupes A."/>
            <person name="Elong R."/>
            <person name="Falk J."/>
            <person name="Farina A."/>
            <person name="Faro S."/>
            <person name="Ferguson D."/>
            <person name="Fisher S."/>
            <person name="Foley C.D."/>
            <person name="Franke A."/>
            <person name="Friedrich D."/>
            <person name="Gadbois L."/>
            <person name="Gearin G."/>
            <person name="Gearin C.R."/>
            <person name="Giannoukos G."/>
            <person name="Goode T."/>
            <person name="Graham J."/>
            <person name="Grandbois E."/>
            <person name="Grewal S."/>
            <person name="Gyaltsen K."/>
            <person name="Hafez N."/>
            <person name="Hagos B."/>
            <person name="Hall J."/>
            <person name="Henson C."/>
            <person name="Hollinger A."/>
            <person name="Honan T."/>
            <person name="Huard M.D."/>
            <person name="Hughes L."/>
            <person name="Hurhula B."/>
            <person name="Husby M.E."/>
            <person name="Kamat A."/>
            <person name="Kanga B."/>
            <person name="Kashin S."/>
            <person name="Khazanovich D."/>
            <person name="Kisner P."/>
            <person name="Lance K."/>
            <person name="Lara M."/>
            <person name="Lee W."/>
            <person name="Lennon N."/>
            <person name="Letendre F."/>
            <person name="LeVine R."/>
            <person name="Lipovsky A."/>
            <person name="Liu X."/>
            <person name="Liu J."/>
            <person name="Liu S."/>
            <person name="Lokyitsang T."/>
            <person name="Lokyitsang Y."/>
            <person name="Lubonja R."/>
            <person name="Lui A."/>
            <person name="MacDonald P."/>
            <person name="Magnisalis V."/>
            <person name="Maru K."/>
            <person name="Matthews C."/>
            <person name="McCusker W."/>
            <person name="McDonough S."/>
            <person name="Mehta T."/>
            <person name="Meldrim J."/>
            <person name="Meneus L."/>
            <person name="Mihai O."/>
            <person name="Mihalev A."/>
            <person name="Mihova T."/>
            <person name="Mittelman R."/>
            <person name="Mlenga V."/>
            <person name="Montmayeur A."/>
            <person name="Mulrain L."/>
            <person name="Navidi A."/>
            <person name="Naylor J."/>
            <person name="Negash T."/>
            <person name="Nguyen T."/>
            <person name="Nguyen N."/>
            <person name="Nicol R."/>
            <person name="Norbu C."/>
            <person name="Norbu N."/>
            <person name="Novod N."/>
            <person name="O'Neill B."/>
            <person name="Osman S."/>
            <person name="Markiewicz E."/>
            <person name="Oyono O.L."/>
            <person name="Patti C."/>
            <person name="Phunkhang P."/>
            <person name="Pierre F."/>
            <person name="Priest M."/>
            <person name="Raghuraman S."/>
            <person name="Rege F."/>
            <person name="Reyes R."/>
            <person name="Rise C."/>
            <person name="Rogov P."/>
            <person name="Ross K."/>
            <person name="Ryan E."/>
            <person name="Settipalli S."/>
            <person name="Shea T."/>
            <person name="Sherpa N."/>
            <person name="Shi L."/>
            <person name="Shih D."/>
            <person name="Sparrow T."/>
            <person name="Spaulding J."/>
            <person name="Stalker J."/>
            <person name="Stange-Thomann N."/>
            <person name="Stavropoulos S."/>
            <person name="Stone C."/>
            <person name="Strader C."/>
            <person name="Tesfaye S."/>
            <person name="Thomson T."/>
            <person name="Thoulutsang Y."/>
            <person name="Thoulutsang D."/>
            <person name="Topham K."/>
            <person name="Topping I."/>
            <person name="Tsamla T."/>
            <person name="Vassiliev H."/>
            <person name="Vo A."/>
            <person name="Wangchuk T."/>
            <person name="Wangdi T."/>
            <person name="Weiand M."/>
            <person name="Wilkinson J."/>
            <person name="Wilson A."/>
            <person name="Yadav S."/>
            <person name="Young G."/>
            <person name="Yu Q."/>
            <person name="Zembek L."/>
            <person name="Zhong D."/>
            <person name="Zimmer A."/>
            <person name="Zwirko Z."/>
            <person name="Jaffe D.B."/>
            <person name="Alvarez P."/>
            <person name="Brockman W."/>
            <person name="Butler J."/>
            <person name="Chin C."/>
            <person name="Gnerre S."/>
            <person name="MacCallum I."/>
            <person name="Graves J.A."/>
            <person name="Ponting C.P."/>
            <person name="Breen M."/>
            <person name="Samollow P.B."/>
            <person name="Lander E.S."/>
            <person name="Lindblad-Toh K."/>
        </authorList>
    </citation>
    <scope>NUCLEOTIDE SEQUENCE [LARGE SCALE GENOMIC DNA]</scope>
</reference>
<dbReference type="GO" id="GO:0008146">
    <property type="term" value="F:sulfotransferase activity"/>
    <property type="evidence" value="ECO:0000318"/>
    <property type="project" value="GO_Central"/>
</dbReference>
<evidence type="ECO:0000313" key="9">
    <source>
        <dbReference type="Proteomes" id="UP000002280"/>
    </source>
</evidence>
<dbReference type="EC" id="2.8.2.-" evidence="5"/>
<keyword evidence="9" id="KW-1185">Reference proteome</keyword>
<evidence type="ECO:0000256" key="1">
    <source>
        <dbReference type="ARBA" id="ARBA00004496"/>
    </source>
</evidence>
<evidence type="ECO:0000256" key="4">
    <source>
        <dbReference type="ARBA" id="ARBA00022679"/>
    </source>
</evidence>
<dbReference type="PANTHER" id="PTHR11783">
    <property type="entry name" value="SULFOTRANSFERASE SULT"/>
    <property type="match status" value="1"/>
</dbReference>
<reference evidence="8" key="2">
    <citation type="submission" date="2025-08" db="UniProtKB">
        <authorList>
            <consortium name="Ensembl"/>
        </authorList>
    </citation>
    <scope>IDENTIFICATION</scope>
</reference>
<feature type="compositionally biased region" description="Gly residues" evidence="6">
    <location>
        <begin position="347"/>
        <end position="362"/>
    </location>
</feature>
<name>A0A5F8GIB2_MONDO</name>
<dbReference type="GO" id="GO:0051923">
    <property type="term" value="P:sulfation"/>
    <property type="evidence" value="ECO:0000318"/>
    <property type="project" value="GO_Central"/>
</dbReference>
<dbReference type="Proteomes" id="UP000002280">
    <property type="component" value="Unplaced"/>
</dbReference>
<organism evidence="8 9">
    <name type="scientific">Monodelphis domestica</name>
    <name type="common">Gray short-tailed opossum</name>
    <dbReference type="NCBI Taxonomy" id="13616"/>
    <lineage>
        <taxon>Eukaryota</taxon>
        <taxon>Metazoa</taxon>
        <taxon>Chordata</taxon>
        <taxon>Craniata</taxon>
        <taxon>Vertebrata</taxon>
        <taxon>Euteleostomi</taxon>
        <taxon>Mammalia</taxon>
        <taxon>Metatheria</taxon>
        <taxon>Didelphimorphia</taxon>
        <taxon>Didelphidae</taxon>
        <taxon>Monodelphis</taxon>
    </lineage>
</organism>
<dbReference type="STRING" id="13616.ENSMODP00000047204"/>
<dbReference type="Ensembl" id="ENSMODT00000055596.1">
    <property type="protein sequence ID" value="ENSMODP00000047204.1"/>
    <property type="gene ID" value="ENSMODG00000044977.1"/>
</dbReference>
<comment type="similarity">
    <text evidence="2 5">Belongs to the sulfotransferase 1 family.</text>
</comment>
<dbReference type="GO" id="GO:0005737">
    <property type="term" value="C:cytoplasm"/>
    <property type="evidence" value="ECO:0000318"/>
    <property type="project" value="GO_Central"/>
</dbReference>
<dbReference type="InterPro" id="IPR027417">
    <property type="entry name" value="P-loop_NTPase"/>
</dbReference>
<reference evidence="8" key="3">
    <citation type="submission" date="2025-09" db="UniProtKB">
        <authorList>
            <consortium name="Ensembl"/>
        </authorList>
    </citation>
    <scope>IDENTIFICATION</scope>
</reference>
<feature type="compositionally biased region" description="Basic residues" evidence="6">
    <location>
        <begin position="326"/>
        <end position="337"/>
    </location>
</feature>
<evidence type="ECO:0000259" key="7">
    <source>
        <dbReference type="Pfam" id="PF00685"/>
    </source>
</evidence>
<feature type="domain" description="Sulfotransferase" evidence="7">
    <location>
        <begin position="92"/>
        <end position="298"/>
    </location>
</feature>